<dbReference type="InterPro" id="IPR005467">
    <property type="entry name" value="His_kinase_dom"/>
</dbReference>
<evidence type="ECO:0000259" key="10">
    <source>
        <dbReference type="PROSITE" id="PS50113"/>
    </source>
</evidence>
<keyword evidence="5" id="KW-0902">Two-component regulatory system</keyword>
<dbReference type="InterPro" id="IPR013767">
    <property type="entry name" value="PAS_fold"/>
</dbReference>
<dbReference type="InterPro" id="IPR003661">
    <property type="entry name" value="HisK_dim/P_dom"/>
</dbReference>
<name>A0ABR8CGI9_9CYAN</name>
<dbReference type="SUPFAM" id="SSF56112">
    <property type="entry name" value="Protein kinase-like (PK-like)"/>
    <property type="match status" value="1"/>
</dbReference>
<dbReference type="SMART" id="SM00091">
    <property type="entry name" value="PAS"/>
    <property type="match status" value="3"/>
</dbReference>
<dbReference type="InterPro" id="IPR013656">
    <property type="entry name" value="PAS_4"/>
</dbReference>
<dbReference type="InterPro" id="IPR013655">
    <property type="entry name" value="PAS_fold_3"/>
</dbReference>
<dbReference type="InterPro" id="IPR035965">
    <property type="entry name" value="PAS-like_dom_sf"/>
</dbReference>
<feature type="domain" description="PAS" evidence="9">
    <location>
        <begin position="1496"/>
        <end position="1566"/>
    </location>
</feature>
<dbReference type="SMART" id="SM00065">
    <property type="entry name" value="GAF"/>
    <property type="match status" value="1"/>
</dbReference>
<dbReference type="InterPro" id="IPR036097">
    <property type="entry name" value="HisK_dim/P_sf"/>
</dbReference>
<dbReference type="InterPro" id="IPR000719">
    <property type="entry name" value="Prot_kinase_dom"/>
</dbReference>
<evidence type="ECO:0000256" key="2">
    <source>
        <dbReference type="ARBA" id="ARBA00012438"/>
    </source>
</evidence>
<dbReference type="SMART" id="SM00086">
    <property type="entry name" value="PAC"/>
    <property type="match status" value="3"/>
</dbReference>
<evidence type="ECO:0000256" key="6">
    <source>
        <dbReference type="SAM" id="Coils"/>
    </source>
</evidence>
<protein>
    <recommendedName>
        <fullName evidence="2">histidine kinase</fullName>
        <ecNumber evidence="2">2.7.13.3</ecNumber>
    </recommendedName>
</protein>
<dbReference type="InterPro" id="IPR036890">
    <property type="entry name" value="HATPase_C_sf"/>
</dbReference>
<evidence type="ECO:0000313" key="11">
    <source>
        <dbReference type="EMBL" id="MBD2318871.1"/>
    </source>
</evidence>
<dbReference type="Proteomes" id="UP000618445">
    <property type="component" value="Unassembled WGS sequence"/>
</dbReference>
<dbReference type="PRINTS" id="PR00344">
    <property type="entry name" value="BCTRLSENSOR"/>
</dbReference>
<sequence>MASSDRFLPIQGYQLEQQIYAGSRTIVYRGICIADSQPVMLKILRSDRPTHQDLLRLRNHYTIAKNLNSQGIVKPIDLENCGNGYVLVMPDEGYIALSDYISGNPLNLTEVLAIAIQLATILDDLYCQCVIHKDLNPSNILIEPITKQIKLTDFGLATLLPHQTQMLVSTNVLEGTLAYIAPCQTGRINRGIDYRCDFYALGVTLFELLTGELPFKSDDPLEIVHCHLAKPAPFVSELKPEIPEAIAQIVFKLMAKNAEDRYQSALGLKHDLEVCLNQLNQTGSITEFAIGTRDLCDRFTISEKLYGREAEVKTLLSAFDRVSQGHSELMLVAGLSGIGKTVVINEVHKPIVQKHGYFIKGKFDQYNRNIPFSAFVQAFRNLIGQLMSESDAQIKVWKTKILDAVGENGQVIVEVIPELEGIIGSQPNVIELSGNAAQNRFNLLLQKFIQVFATPEHPLVMFLDDLQWADLSSLKLMQLLMQDARYLLMLGAYRDNEVSPVHPLMMTISEMIKTGLTVNTITLKALSQADIHQWISDTLICDLPSALPLTELVYQKTAGNPFFSVQLLKALYEEKSITFNWDLHNWHCDIAKARLTHADDVVEFMASQLQKLSLETQDVLKVAACIGAQFDLQTLAIASQQSPESAAMALWQALEEGFVIPMTEAYKFFTQTDTNAIVPTDANATYKFLHDRVQQAAYSLIPEAQKKFTHLTIGQLLLRNALAEEIQDRIFVIISHLNIGCSLMPQGAEREQLFQLNLIAAQKAKTSTAYDAAIQYLGICIELLSEDSWNTRPELTRTIYELSAEVAYLSTNYEQMEQYVAIVLSQTQNLIDRMRVYEFKILGIKAQGKLWDSLNLGLQLLALLGVYFPEKPTPAYIQQVAENTKSLWMNSDILGLLDSPLMNDPEQLTKMRILTQMTPSAFQSDPMLLSLLIFKQIELLITVGNCEISPFSYAEYGILLCGVMGDFKAGYQFGKLALNALERFQLKGGKSRTYFIVHSFISHWTEPLWISLPYCREAYLIGLETGDLESSALNAALYCSSAYYAGQELSSLVVEMKTYFQSISQLKQRTTLGFHAIYYQTVLNLLGQSARPYQLEGEVFAEVYELPLLREANNYAALCYLYSNKMILCYLFGEYHLAAEYIVILESYAGSMVGTIVVTINCFYSSLTFLQLYPSLNEIERTRCLERIETNQEKLKLWAENSPKNHLHKFHLVEAERQHILGNKLEAIELYDRAIAGAKENSYIQEEALANELAAKFYLDWGKEKIAQVYMTEAYYGYVRWGAAAKITDLENRYPQLLAPTLRDSFGSFQKKSTHSSSRTSETIDLTTLLKASQAISEEIELSKLLEALLNIANINSGADKCVLLLHSEPELQIVALVESGQPSQIFSSPISIEHSEDMAIGIVNQVKRSLEPLVLNDARQDAMFGSDRYILKYRPKSVLCMPILKQGKLIGILYLENSLTIGAFTSDRLEVLNLICSQAAISLENAQLYQTLCESENKFRRLVEGANDMIWAANSDGIFTYLSPQFQTMFGFPVDEWVGQSLAKLIHPDDLEEAIAPARLALEQGEKHQNIEFRHLCQDGSYLWVTLNMTPIFDVNGSAIGLQGILRDISDRKNLEKEQTRLLKILEASSDYIGTASPDGEITWTNQRLRQLLNIEQSASLAGHQIQDFHSQWALDLLYQKAIPQAVQQGYWTGETAILTPEGQEIPVSQVLMAHKAPTGELEYLSTIMRDISDRKKAEEDVRDSEERLRLALMAANQGLYDLNLQTGEAIVSTEYATMLGYDPAEFHETNAKWIERLHPEDLERVAGTYLAYVNGEIANYIVEFRQRTKNGDWKWVLSLGKIVEWDESNQPLRMLGTHTDISDRKAAEAQLQQQAKQLEEYTQTLEQKVEERTQELSQALSNLQSTQAGLIQSEKMAALGQITASVAHEINTPLGVIRAATGNINAASNFSLQQLPQIMQSLTSQQQAEFNALVNVAIQKPQSLSTKEERQLRRQLQSELDSQGIADASGIANQLSQMQLDSDLHLYQSILQAPNCYEILQVAYKLFLQHQSIRSIQQEVDRAAKIVFALKTYSHRSSDAGEKSLIQISDGIEIALTLYQSRLKQGIEVIRKYEPVPELLCNPDELTQVWVNLIDNAIYAIGKAGTLEIAIAPQAGQVIVEITNSGAAIPDEIIPRLFEPFFTTKPRGEGSGLGLDIVRQIVQKHDGEIQVSSQSGRTTFSLCFPLPSDLKDRKEELL</sequence>
<gene>
    <name evidence="11" type="ORF">H6G05_18705</name>
</gene>
<feature type="coiled-coil region" evidence="6">
    <location>
        <begin position="1866"/>
        <end position="1908"/>
    </location>
</feature>
<dbReference type="Gene3D" id="1.10.510.10">
    <property type="entry name" value="Transferase(Phosphotransferase) domain 1"/>
    <property type="match status" value="1"/>
</dbReference>
<dbReference type="Pfam" id="PF01590">
    <property type="entry name" value="GAF"/>
    <property type="match status" value="1"/>
</dbReference>
<proteinExistence type="predicted"/>
<dbReference type="Pfam" id="PF08448">
    <property type="entry name" value="PAS_4"/>
    <property type="match status" value="1"/>
</dbReference>
<dbReference type="Pfam" id="PF08447">
    <property type="entry name" value="PAS_3"/>
    <property type="match status" value="1"/>
</dbReference>
<keyword evidence="6" id="KW-0175">Coiled coil</keyword>
<dbReference type="EC" id="2.7.13.3" evidence="2"/>
<dbReference type="CDD" id="cd14014">
    <property type="entry name" value="STKc_PknB_like"/>
    <property type="match status" value="1"/>
</dbReference>
<comment type="caution">
    <text evidence="11">The sequence shown here is derived from an EMBL/GenBank/DDBJ whole genome shotgun (WGS) entry which is preliminary data.</text>
</comment>
<dbReference type="InterPro" id="IPR003018">
    <property type="entry name" value="GAF"/>
</dbReference>
<dbReference type="RefSeq" id="WP_190580262.1">
    <property type="nucleotide sequence ID" value="NZ_CAWPQU010000030.1"/>
</dbReference>
<evidence type="ECO:0000256" key="4">
    <source>
        <dbReference type="ARBA" id="ARBA00022777"/>
    </source>
</evidence>
<evidence type="ECO:0000256" key="5">
    <source>
        <dbReference type="ARBA" id="ARBA00023012"/>
    </source>
</evidence>
<dbReference type="Gene3D" id="3.30.450.40">
    <property type="match status" value="1"/>
</dbReference>
<comment type="catalytic activity">
    <reaction evidence="1">
        <text>ATP + protein L-histidine = ADP + protein N-phospho-L-histidine.</text>
        <dbReference type="EC" id="2.7.13.3"/>
    </reaction>
</comment>
<keyword evidence="12" id="KW-1185">Reference proteome</keyword>
<keyword evidence="4" id="KW-0418">Kinase</keyword>
<dbReference type="Gene3D" id="3.30.450.20">
    <property type="entry name" value="PAS domain"/>
    <property type="match status" value="3"/>
</dbReference>
<evidence type="ECO:0000313" key="12">
    <source>
        <dbReference type="Proteomes" id="UP000618445"/>
    </source>
</evidence>
<keyword evidence="4" id="KW-0808">Transferase</keyword>
<evidence type="ECO:0000259" key="7">
    <source>
        <dbReference type="PROSITE" id="PS50011"/>
    </source>
</evidence>
<dbReference type="PROSITE" id="PS50112">
    <property type="entry name" value="PAS"/>
    <property type="match status" value="2"/>
</dbReference>
<feature type="domain" description="PAC" evidence="10">
    <location>
        <begin position="1822"/>
        <end position="1875"/>
    </location>
</feature>
<feature type="domain" description="Protein kinase" evidence="7">
    <location>
        <begin position="13"/>
        <end position="273"/>
    </location>
</feature>
<dbReference type="Pfam" id="PF13191">
    <property type="entry name" value="AAA_16"/>
    <property type="match status" value="1"/>
</dbReference>
<dbReference type="Gene3D" id="3.30.565.10">
    <property type="entry name" value="Histidine kinase-like ATPase, C-terminal domain"/>
    <property type="match status" value="1"/>
</dbReference>
<dbReference type="InterPro" id="IPR003594">
    <property type="entry name" value="HATPase_dom"/>
</dbReference>
<dbReference type="Pfam" id="PF00989">
    <property type="entry name" value="PAS"/>
    <property type="match status" value="1"/>
</dbReference>
<evidence type="ECO:0000256" key="3">
    <source>
        <dbReference type="ARBA" id="ARBA00022553"/>
    </source>
</evidence>
<dbReference type="CDD" id="cd00082">
    <property type="entry name" value="HisKA"/>
    <property type="match status" value="1"/>
</dbReference>
<evidence type="ECO:0000259" key="9">
    <source>
        <dbReference type="PROSITE" id="PS50112"/>
    </source>
</evidence>
<dbReference type="PANTHER" id="PTHR43642:SF1">
    <property type="entry name" value="HYBRID SIGNAL TRANSDUCTION HISTIDINE KINASE G"/>
    <property type="match status" value="1"/>
</dbReference>
<evidence type="ECO:0000259" key="8">
    <source>
        <dbReference type="PROSITE" id="PS50109"/>
    </source>
</evidence>
<dbReference type="SUPFAM" id="SSF47384">
    <property type="entry name" value="Homodimeric domain of signal transducing histidine kinase"/>
    <property type="match status" value="1"/>
</dbReference>
<dbReference type="InterPro" id="IPR000700">
    <property type="entry name" value="PAS-assoc_C"/>
</dbReference>
<reference evidence="11 12" key="1">
    <citation type="journal article" date="2020" name="ISME J.">
        <title>Comparative genomics reveals insights into cyanobacterial evolution and habitat adaptation.</title>
        <authorList>
            <person name="Chen M.Y."/>
            <person name="Teng W.K."/>
            <person name="Zhao L."/>
            <person name="Hu C.X."/>
            <person name="Zhou Y.K."/>
            <person name="Han B.P."/>
            <person name="Song L.R."/>
            <person name="Shu W.S."/>
        </authorList>
    </citation>
    <scope>NUCLEOTIDE SEQUENCE [LARGE SCALE GENOMIC DNA]</scope>
    <source>
        <strain evidence="11 12">FACHB-1050</strain>
    </source>
</reference>
<organism evidence="11 12">
    <name type="scientific">Phormidium tenue FACHB-1050</name>
    <dbReference type="NCBI Taxonomy" id="2692857"/>
    <lineage>
        <taxon>Bacteria</taxon>
        <taxon>Bacillati</taxon>
        <taxon>Cyanobacteriota</taxon>
        <taxon>Cyanophyceae</taxon>
        <taxon>Oscillatoriophycideae</taxon>
        <taxon>Oscillatoriales</taxon>
        <taxon>Oscillatoriaceae</taxon>
        <taxon>Phormidium</taxon>
    </lineage>
</organism>
<feature type="domain" description="PAC" evidence="10">
    <location>
        <begin position="1570"/>
        <end position="1622"/>
    </location>
</feature>
<dbReference type="InterPro" id="IPR041664">
    <property type="entry name" value="AAA_16"/>
</dbReference>
<feature type="domain" description="PAS" evidence="9">
    <location>
        <begin position="1746"/>
        <end position="1818"/>
    </location>
</feature>
<dbReference type="EMBL" id="JACJQY010000036">
    <property type="protein sequence ID" value="MBD2318871.1"/>
    <property type="molecule type" value="Genomic_DNA"/>
</dbReference>
<dbReference type="PANTHER" id="PTHR43642">
    <property type="entry name" value="HYBRID SIGNAL TRANSDUCTION HISTIDINE KINASE G"/>
    <property type="match status" value="1"/>
</dbReference>
<dbReference type="Pfam" id="PF02518">
    <property type="entry name" value="HATPase_c"/>
    <property type="match status" value="1"/>
</dbReference>
<accession>A0ABR8CGI9</accession>
<dbReference type="Gene3D" id="1.10.287.130">
    <property type="match status" value="1"/>
</dbReference>
<dbReference type="InterPro" id="IPR001610">
    <property type="entry name" value="PAC"/>
</dbReference>
<dbReference type="InterPro" id="IPR029016">
    <property type="entry name" value="GAF-like_dom_sf"/>
</dbReference>
<dbReference type="PROSITE" id="PS50109">
    <property type="entry name" value="HIS_KIN"/>
    <property type="match status" value="1"/>
</dbReference>
<dbReference type="SUPFAM" id="SSF55874">
    <property type="entry name" value="ATPase domain of HSP90 chaperone/DNA topoisomerase II/histidine kinase"/>
    <property type="match status" value="1"/>
</dbReference>
<dbReference type="InterPro" id="IPR011009">
    <property type="entry name" value="Kinase-like_dom_sf"/>
</dbReference>
<feature type="domain" description="PAC" evidence="10">
    <location>
        <begin position="1693"/>
        <end position="1745"/>
    </location>
</feature>
<dbReference type="Gene3D" id="3.40.50.300">
    <property type="entry name" value="P-loop containing nucleotide triphosphate hydrolases"/>
    <property type="match status" value="1"/>
</dbReference>
<dbReference type="SUPFAM" id="SSF55785">
    <property type="entry name" value="PYP-like sensor domain (PAS domain)"/>
    <property type="match status" value="3"/>
</dbReference>
<dbReference type="CDD" id="cd00130">
    <property type="entry name" value="PAS"/>
    <property type="match status" value="3"/>
</dbReference>
<dbReference type="Gene3D" id="3.30.200.20">
    <property type="entry name" value="Phosphorylase Kinase, domain 1"/>
    <property type="match status" value="1"/>
</dbReference>
<dbReference type="InterPro" id="IPR000014">
    <property type="entry name" value="PAS"/>
</dbReference>
<dbReference type="SUPFAM" id="SSF55781">
    <property type="entry name" value="GAF domain-like"/>
    <property type="match status" value="1"/>
</dbReference>
<dbReference type="PROSITE" id="PS50011">
    <property type="entry name" value="PROTEIN_KINASE_DOM"/>
    <property type="match status" value="1"/>
</dbReference>
<dbReference type="PROSITE" id="PS50113">
    <property type="entry name" value="PAC"/>
    <property type="match status" value="3"/>
</dbReference>
<evidence type="ECO:0000256" key="1">
    <source>
        <dbReference type="ARBA" id="ARBA00000085"/>
    </source>
</evidence>
<keyword evidence="3" id="KW-0597">Phosphoprotein</keyword>
<dbReference type="InterPro" id="IPR027417">
    <property type="entry name" value="P-loop_NTPase"/>
</dbReference>
<dbReference type="InterPro" id="IPR053159">
    <property type="entry name" value="Hybrid_Histidine_Kinase"/>
</dbReference>
<dbReference type="Pfam" id="PF00069">
    <property type="entry name" value="Pkinase"/>
    <property type="match status" value="1"/>
</dbReference>
<dbReference type="NCBIfam" id="TIGR00229">
    <property type="entry name" value="sensory_box"/>
    <property type="match status" value="3"/>
</dbReference>
<dbReference type="SUPFAM" id="SSF52540">
    <property type="entry name" value="P-loop containing nucleoside triphosphate hydrolases"/>
    <property type="match status" value="1"/>
</dbReference>
<dbReference type="InterPro" id="IPR004358">
    <property type="entry name" value="Sig_transdc_His_kin-like_C"/>
</dbReference>
<dbReference type="SMART" id="SM00387">
    <property type="entry name" value="HATPase_c"/>
    <property type="match status" value="1"/>
</dbReference>
<feature type="domain" description="Histidine kinase" evidence="8">
    <location>
        <begin position="2058"/>
        <end position="2230"/>
    </location>
</feature>